<comment type="caution">
    <text evidence="8">The sequence shown here is derived from an EMBL/GenBank/DDBJ whole genome shotgun (WGS) entry which is preliminary data.</text>
</comment>
<dbReference type="NCBIfam" id="NF007958">
    <property type="entry name" value="PRK10677.1"/>
    <property type="match status" value="1"/>
</dbReference>
<evidence type="ECO:0000256" key="1">
    <source>
        <dbReference type="ARBA" id="ARBA00009175"/>
    </source>
</evidence>
<feature type="binding site" evidence="6">
    <location>
        <position position="71"/>
    </location>
    <ligand>
        <name>molybdate</name>
        <dbReference type="ChEBI" id="CHEBI:36264"/>
    </ligand>
</feature>
<feature type="signal peptide" evidence="7">
    <location>
        <begin position="1"/>
        <end position="34"/>
    </location>
</feature>
<feature type="binding site" evidence="6">
    <location>
        <position position="44"/>
    </location>
    <ligand>
        <name>molybdate</name>
        <dbReference type="ChEBI" id="CHEBI:36264"/>
    </ligand>
</feature>
<evidence type="ECO:0000256" key="3">
    <source>
        <dbReference type="ARBA" id="ARBA00022723"/>
    </source>
</evidence>
<keyword evidence="3 6" id="KW-0479">Metal-binding</keyword>
<accession>A0A1E2VEL7</accession>
<evidence type="ECO:0000313" key="9">
    <source>
        <dbReference type="Proteomes" id="UP000094291"/>
    </source>
</evidence>
<dbReference type="SUPFAM" id="SSF53850">
    <property type="entry name" value="Periplasmic binding protein-like II"/>
    <property type="match status" value="1"/>
</dbReference>
<dbReference type="GO" id="GO:1901359">
    <property type="term" value="F:tungstate binding"/>
    <property type="evidence" value="ECO:0007669"/>
    <property type="project" value="UniProtKB-ARBA"/>
</dbReference>
<dbReference type="OrthoDB" id="9785015at2"/>
<dbReference type="Gene3D" id="3.40.190.10">
    <property type="entry name" value="Periplasmic binding protein-like II"/>
    <property type="match status" value="2"/>
</dbReference>
<dbReference type="PIRSF" id="PIRSF004846">
    <property type="entry name" value="ModA"/>
    <property type="match status" value="1"/>
</dbReference>
<comment type="subunit">
    <text evidence="5">The complex is composed of two ATP-binding proteins (ModC), two transmembrane proteins (ModB) and a solute-binding protein (ModA).</text>
</comment>
<feature type="binding site" evidence="6">
    <location>
        <position position="158"/>
    </location>
    <ligand>
        <name>molybdate</name>
        <dbReference type="ChEBI" id="CHEBI:36264"/>
    </ligand>
</feature>
<dbReference type="PANTHER" id="PTHR30632:SF17">
    <property type="entry name" value="MOLYBDATE-BINDING PROTEIN MODA"/>
    <property type="match status" value="1"/>
</dbReference>
<dbReference type="PANTHER" id="PTHR30632">
    <property type="entry name" value="MOLYBDATE-BINDING PERIPLASMIC PROTEIN"/>
    <property type="match status" value="1"/>
</dbReference>
<protein>
    <submittedName>
        <fullName evidence="8">Molybdate ABC transporter substrate-binding protein</fullName>
    </submittedName>
</protein>
<dbReference type="GO" id="GO:0030288">
    <property type="term" value="C:outer membrane-bounded periplasmic space"/>
    <property type="evidence" value="ECO:0007669"/>
    <property type="project" value="TreeGrafter"/>
</dbReference>
<feature type="binding site" evidence="6">
    <location>
        <position position="185"/>
    </location>
    <ligand>
        <name>molybdate</name>
        <dbReference type="ChEBI" id="CHEBI:36264"/>
    </ligand>
</feature>
<proteinExistence type="inferred from homology"/>
<dbReference type="FunFam" id="3.40.190.10:FF:000035">
    <property type="entry name" value="Molybdate ABC transporter substrate-binding protein"/>
    <property type="match status" value="1"/>
</dbReference>
<dbReference type="GO" id="GO:0030973">
    <property type="term" value="F:molybdate ion binding"/>
    <property type="evidence" value="ECO:0007669"/>
    <property type="project" value="TreeGrafter"/>
</dbReference>
<gene>
    <name evidence="8" type="ORF">BFW38_08510</name>
</gene>
<name>A0A1E2VEL7_9GAMM</name>
<dbReference type="AlphaFoldDB" id="A0A1E2VEL7"/>
<keyword evidence="4 7" id="KW-0732">Signal</keyword>
<dbReference type="InterPro" id="IPR050682">
    <property type="entry name" value="ModA/WtpA"/>
</dbReference>
<keyword evidence="9" id="KW-1185">Reference proteome</keyword>
<evidence type="ECO:0000256" key="5">
    <source>
        <dbReference type="ARBA" id="ARBA00062515"/>
    </source>
</evidence>
<evidence type="ECO:0000256" key="2">
    <source>
        <dbReference type="ARBA" id="ARBA00022505"/>
    </source>
</evidence>
<evidence type="ECO:0000256" key="4">
    <source>
        <dbReference type="ARBA" id="ARBA00022729"/>
    </source>
</evidence>
<dbReference type="GO" id="GO:0015689">
    <property type="term" value="P:molybdate ion transport"/>
    <property type="evidence" value="ECO:0007669"/>
    <property type="project" value="InterPro"/>
</dbReference>
<organism evidence="8 9">
    <name type="scientific">Terasakiispira papahanaumokuakeensis</name>
    <dbReference type="NCBI Taxonomy" id="197479"/>
    <lineage>
        <taxon>Bacteria</taxon>
        <taxon>Pseudomonadati</taxon>
        <taxon>Pseudomonadota</taxon>
        <taxon>Gammaproteobacteria</taxon>
        <taxon>Oceanospirillales</taxon>
        <taxon>Terasakiispira</taxon>
    </lineage>
</organism>
<reference evidence="8 9" key="1">
    <citation type="submission" date="2016-08" db="EMBL/GenBank/DDBJ databases">
        <authorList>
            <person name="Seilhamer J.J."/>
        </authorList>
    </citation>
    <scope>NUCLEOTIDE SEQUENCE [LARGE SCALE GENOMIC DNA]</scope>
    <source>
        <strain evidence="8 9">PH27A</strain>
    </source>
</reference>
<keyword evidence="2 6" id="KW-0500">Molybdenum</keyword>
<dbReference type="Pfam" id="PF13531">
    <property type="entry name" value="SBP_bac_11"/>
    <property type="match status" value="1"/>
</dbReference>
<sequence length="270" mass="29307">MRLFNSIKVHGLKALSFKTLLTITLISSPFVAQAQTLTVMAAASMTDAMTEAARVYEQKTATHIRLSFASSSVLARQLAAGAPADLYISANEQWMDWLEEQQLLAPGTRKDLLSNALVVIAPESSPLSSFTLTQETPLLHYLGEDQRLAMGDPSHVPAGIYAKQGLENLKLWSNLEPHLARADNVRAALALVERGETPLGIVYRTDAQVAQHTKILATFPAHSHTPITYPVALMKDHDSAESQALLKWLSSSEAGTIFARFGFGQADSAP</sequence>
<comment type="similarity">
    <text evidence="1">Belongs to the bacterial solute-binding protein ModA family.</text>
</comment>
<evidence type="ECO:0000256" key="6">
    <source>
        <dbReference type="PIRSR" id="PIRSR004846-1"/>
    </source>
</evidence>
<dbReference type="STRING" id="197479.BFW38_08510"/>
<dbReference type="GO" id="GO:0046872">
    <property type="term" value="F:metal ion binding"/>
    <property type="evidence" value="ECO:0007669"/>
    <property type="project" value="UniProtKB-KW"/>
</dbReference>
<evidence type="ECO:0000256" key="7">
    <source>
        <dbReference type="SAM" id="SignalP"/>
    </source>
</evidence>
<evidence type="ECO:0000313" key="8">
    <source>
        <dbReference type="EMBL" id="ODC05302.1"/>
    </source>
</evidence>
<dbReference type="EMBL" id="MDTQ01000001">
    <property type="protein sequence ID" value="ODC05302.1"/>
    <property type="molecule type" value="Genomic_DNA"/>
</dbReference>
<dbReference type="NCBIfam" id="TIGR01256">
    <property type="entry name" value="modA"/>
    <property type="match status" value="1"/>
</dbReference>
<dbReference type="Proteomes" id="UP000094291">
    <property type="component" value="Unassembled WGS sequence"/>
</dbReference>
<feature type="chain" id="PRO_5009119757" evidence="7">
    <location>
        <begin position="35"/>
        <end position="270"/>
    </location>
</feature>
<feature type="binding site" evidence="6">
    <location>
        <position position="203"/>
    </location>
    <ligand>
        <name>molybdate</name>
        <dbReference type="ChEBI" id="CHEBI:36264"/>
    </ligand>
</feature>
<dbReference type="CDD" id="cd13536">
    <property type="entry name" value="PBP2_EcModA"/>
    <property type="match status" value="1"/>
</dbReference>
<dbReference type="InterPro" id="IPR005950">
    <property type="entry name" value="ModA"/>
</dbReference>